<dbReference type="AlphaFoldDB" id="A0A1S1HFA5"/>
<keyword evidence="3 10" id="KW-0813">Transport</keyword>
<evidence type="ECO:0000256" key="11">
    <source>
        <dbReference type="SAM" id="Phobius"/>
    </source>
</evidence>
<comment type="similarity">
    <text evidence="2 10">Belongs to the GSP K family.</text>
</comment>
<evidence type="ECO:0000256" key="5">
    <source>
        <dbReference type="ARBA" id="ARBA00022519"/>
    </source>
</evidence>
<name>A0A1S1HFA5_9SPHN</name>
<evidence type="ECO:0000256" key="7">
    <source>
        <dbReference type="ARBA" id="ARBA00022927"/>
    </source>
</evidence>
<evidence type="ECO:0000313" key="14">
    <source>
        <dbReference type="EMBL" id="OHT20161.1"/>
    </source>
</evidence>
<dbReference type="PANTHER" id="PTHR38831">
    <property type="entry name" value="TYPE II SECRETION SYSTEM PROTEIN K"/>
    <property type="match status" value="1"/>
</dbReference>
<dbReference type="SUPFAM" id="SSF158544">
    <property type="entry name" value="GspK insert domain-like"/>
    <property type="match status" value="2"/>
</dbReference>
<comment type="caution">
    <text evidence="14">The sequence shown here is derived from an EMBL/GenBank/DDBJ whole genome shotgun (WGS) entry which is preliminary data.</text>
</comment>
<evidence type="ECO:0000256" key="2">
    <source>
        <dbReference type="ARBA" id="ARBA00007246"/>
    </source>
</evidence>
<gene>
    <name evidence="14" type="primary">gspK</name>
    <name evidence="14" type="ORF">BHE75_02156</name>
</gene>
<keyword evidence="8 11" id="KW-1133">Transmembrane helix</keyword>
<sequence>MKERGHAERGGALLTVLLLVAVISVLAVAALEQLRLSTRLAANGAAIDQARAYALAAEAMTLDRMGVLAGRDTGKTTLAGGWNGRAFAVPLPEGIVSATLFDGGNCFNLNSVAEGLLAGDYAPRELGIRQFIALMEALGIDPTDSRRVAASLADWIDADAAPNPDGAEDDFYLQSATPYRAANTLLGDVSELRAVAGVTPEIYRLLRPWVCVLPNTDLSPININTLAMDQAPLIAMLMPQRIDLNRARQILAQRPADGWNSSVDFWNLFTARGDTPDMEAMSQVSLRTRWFRLELDVEIGGAQLSETALIDGALAPARIVARSWGSDE</sequence>
<dbReference type="NCBIfam" id="NF037980">
    <property type="entry name" value="T2SS_GspK"/>
    <property type="match status" value="1"/>
</dbReference>
<comment type="subcellular location">
    <subcellularLocation>
        <location evidence="1 10">Cell inner membrane</location>
    </subcellularLocation>
</comment>
<dbReference type="GO" id="GO:0009306">
    <property type="term" value="P:protein secretion"/>
    <property type="evidence" value="ECO:0007669"/>
    <property type="project" value="InterPro"/>
</dbReference>
<evidence type="ECO:0000259" key="13">
    <source>
        <dbReference type="Pfam" id="PF21687"/>
    </source>
</evidence>
<evidence type="ECO:0000256" key="3">
    <source>
        <dbReference type="ARBA" id="ARBA00022448"/>
    </source>
</evidence>
<dbReference type="PIRSF" id="PIRSF002786">
    <property type="entry name" value="XcpX"/>
    <property type="match status" value="1"/>
</dbReference>
<dbReference type="InterPro" id="IPR038072">
    <property type="entry name" value="GspK_central_sf"/>
</dbReference>
<dbReference type="InterPro" id="IPR049031">
    <property type="entry name" value="T2SSK_SAM-like_1st"/>
</dbReference>
<feature type="domain" description="T2SS protein K second SAM-like" evidence="12">
    <location>
        <begin position="221"/>
        <end position="273"/>
    </location>
</feature>
<dbReference type="Proteomes" id="UP000179467">
    <property type="component" value="Unassembled WGS sequence"/>
</dbReference>
<evidence type="ECO:0000256" key="9">
    <source>
        <dbReference type="ARBA" id="ARBA00023136"/>
    </source>
</evidence>
<dbReference type="RefSeq" id="WP_015456816.1">
    <property type="nucleotide sequence ID" value="NZ_MIPT01000001.1"/>
</dbReference>
<evidence type="ECO:0000256" key="4">
    <source>
        <dbReference type="ARBA" id="ARBA00022475"/>
    </source>
</evidence>
<evidence type="ECO:0000256" key="10">
    <source>
        <dbReference type="PIRNR" id="PIRNR002786"/>
    </source>
</evidence>
<proteinExistence type="inferred from homology"/>
<dbReference type="GO" id="GO:0005886">
    <property type="term" value="C:plasma membrane"/>
    <property type="evidence" value="ECO:0007669"/>
    <property type="project" value="UniProtKB-SubCell"/>
</dbReference>
<dbReference type="InterPro" id="IPR049179">
    <property type="entry name" value="T2SSK_SAM-like_2nd"/>
</dbReference>
<dbReference type="SUPFAM" id="SSF54523">
    <property type="entry name" value="Pili subunits"/>
    <property type="match status" value="1"/>
</dbReference>
<keyword evidence="15" id="KW-1185">Reference proteome</keyword>
<dbReference type="OrthoDB" id="9788973at2"/>
<dbReference type="InterPro" id="IPR005628">
    <property type="entry name" value="GspK"/>
</dbReference>
<keyword evidence="6 11" id="KW-0812">Transmembrane</keyword>
<dbReference type="Pfam" id="PF21687">
    <property type="entry name" value="T2SSK_1st"/>
    <property type="match status" value="1"/>
</dbReference>
<protein>
    <recommendedName>
        <fullName evidence="10">Type II secretion system protein K</fullName>
    </recommendedName>
</protein>
<evidence type="ECO:0000313" key="15">
    <source>
        <dbReference type="Proteomes" id="UP000179467"/>
    </source>
</evidence>
<dbReference type="EMBL" id="MIPT01000001">
    <property type="protein sequence ID" value="OHT20161.1"/>
    <property type="molecule type" value="Genomic_DNA"/>
</dbReference>
<accession>A0A1S1HFA5</accession>
<dbReference type="Gene3D" id="1.10.40.60">
    <property type="entry name" value="EpsJ-like"/>
    <property type="match status" value="2"/>
</dbReference>
<reference evidence="14 15" key="1">
    <citation type="submission" date="2016-09" db="EMBL/GenBank/DDBJ databases">
        <title>Metabolic pathway, cell adaptation mechanisms and a novel monoxygenase revealed through proteogenomic-transcription analysis of a Sphingomonas haloaromaticamans strain degrading the fungicide ortho-phenylphenol.</title>
        <authorList>
            <person name="Perruchon C."/>
            <person name="Papadopoulou E.S."/>
            <person name="Rousidou C."/>
            <person name="Vasileiadis S."/>
            <person name="Tanou G."/>
            <person name="Amoutzias G."/>
            <person name="Molassiotis A."/>
            <person name="Karpouzas D.G."/>
        </authorList>
    </citation>
    <scope>NUCLEOTIDE SEQUENCE [LARGE SCALE GENOMIC DNA]</scope>
    <source>
        <strain evidence="14 15">P3</strain>
    </source>
</reference>
<organism evidence="14 15">
    <name type="scientific">Edaphosphingomonas haloaromaticamans</name>
    <dbReference type="NCBI Taxonomy" id="653954"/>
    <lineage>
        <taxon>Bacteria</taxon>
        <taxon>Pseudomonadati</taxon>
        <taxon>Pseudomonadota</taxon>
        <taxon>Alphaproteobacteria</taxon>
        <taxon>Sphingomonadales</taxon>
        <taxon>Rhizorhabdaceae</taxon>
        <taxon>Edaphosphingomonas</taxon>
    </lineage>
</organism>
<dbReference type="Gene3D" id="3.30.1300.30">
    <property type="entry name" value="GSPII I/J protein-like"/>
    <property type="match status" value="1"/>
</dbReference>
<keyword evidence="9 10" id="KW-0472">Membrane</keyword>
<feature type="transmembrane region" description="Helical" evidence="11">
    <location>
        <begin position="12"/>
        <end position="31"/>
    </location>
</feature>
<feature type="domain" description="T2SS protein K first SAM-like" evidence="13">
    <location>
        <begin position="105"/>
        <end position="215"/>
    </location>
</feature>
<dbReference type="InterPro" id="IPR045584">
    <property type="entry name" value="Pilin-like"/>
</dbReference>
<evidence type="ECO:0000259" key="12">
    <source>
        <dbReference type="Pfam" id="PF03934"/>
    </source>
</evidence>
<evidence type="ECO:0000256" key="8">
    <source>
        <dbReference type="ARBA" id="ARBA00022989"/>
    </source>
</evidence>
<keyword evidence="5 10" id="KW-0997">Cell inner membrane</keyword>
<evidence type="ECO:0000256" key="6">
    <source>
        <dbReference type="ARBA" id="ARBA00022692"/>
    </source>
</evidence>
<dbReference type="Pfam" id="PF03934">
    <property type="entry name" value="T2SSK"/>
    <property type="match status" value="1"/>
</dbReference>
<keyword evidence="7" id="KW-0653">Protein transport</keyword>
<dbReference type="PANTHER" id="PTHR38831:SF1">
    <property type="entry name" value="TYPE II SECRETION SYSTEM PROTEIN K-RELATED"/>
    <property type="match status" value="1"/>
</dbReference>
<keyword evidence="4 10" id="KW-1003">Cell membrane</keyword>
<evidence type="ECO:0000256" key="1">
    <source>
        <dbReference type="ARBA" id="ARBA00004533"/>
    </source>
</evidence>